<gene>
    <name evidence="1" type="ORF">ANN_25404</name>
</gene>
<protein>
    <submittedName>
        <fullName evidence="1">Uncharacterized protein</fullName>
    </submittedName>
</protein>
<evidence type="ECO:0000313" key="1">
    <source>
        <dbReference type="EMBL" id="KAJ4427751.1"/>
    </source>
</evidence>
<dbReference type="EMBL" id="JAJSOF020000038">
    <property type="protein sequence ID" value="KAJ4427751.1"/>
    <property type="molecule type" value="Genomic_DNA"/>
</dbReference>
<organism evidence="1 2">
    <name type="scientific">Periplaneta americana</name>
    <name type="common">American cockroach</name>
    <name type="synonym">Blatta americana</name>
    <dbReference type="NCBI Taxonomy" id="6978"/>
    <lineage>
        <taxon>Eukaryota</taxon>
        <taxon>Metazoa</taxon>
        <taxon>Ecdysozoa</taxon>
        <taxon>Arthropoda</taxon>
        <taxon>Hexapoda</taxon>
        <taxon>Insecta</taxon>
        <taxon>Pterygota</taxon>
        <taxon>Neoptera</taxon>
        <taxon>Polyneoptera</taxon>
        <taxon>Dictyoptera</taxon>
        <taxon>Blattodea</taxon>
        <taxon>Blattoidea</taxon>
        <taxon>Blattidae</taxon>
        <taxon>Blattinae</taxon>
        <taxon>Periplaneta</taxon>
    </lineage>
</organism>
<name>A0ABQ8S179_PERAM</name>
<dbReference type="Proteomes" id="UP001148838">
    <property type="component" value="Unassembled WGS sequence"/>
</dbReference>
<evidence type="ECO:0000313" key="2">
    <source>
        <dbReference type="Proteomes" id="UP001148838"/>
    </source>
</evidence>
<sequence length="248" mass="28038">MAGLCEGGNEPSGSLKAIFLRYGVVGARISLGEHRHRRSSSRSSSTGNKEKCLSQLVQLPRFLHESLSSVRPVYVIDVYKLTPSNGPKERCRRARDLTVASDNLSAIEFRPGSKYGLYFPASCECFDCEPITDYRRYSRNSPVSILLHGVKFGDLGKYGESIFYLVFLQNLTISRLRDFGLDTEVQLQYRIAMYYKIHFQCLERKSFSAICQSLYCGKLRSTPHDVIGAKRKKPNIIAVSKRQSFNLG</sequence>
<keyword evidence="2" id="KW-1185">Reference proteome</keyword>
<accession>A0ABQ8S179</accession>
<proteinExistence type="predicted"/>
<comment type="caution">
    <text evidence="1">The sequence shown here is derived from an EMBL/GenBank/DDBJ whole genome shotgun (WGS) entry which is preliminary data.</text>
</comment>
<reference evidence="1 2" key="1">
    <citation type="journal article" date="2022" name="Allergy">
        <title>Genome assembly and annotation of Periplaneta americana reveal a comprehensive cockroach allergen profile.</title>
        <authorList>
            <person name="Wang L."/>
            <person name="Xiong Q."/>
            <person name="Saelim N."/>
            <person name="Wang L."/>
            <person name="Nong W."/>
            <person name="Wan A.T."/>
            <person name="Shi M."/>
            <person name="Liu X."/>
            <person name="Cao Q."/>
            <person name="Hui J.H.L."/>
            <person name="Sookrung N."/>
            <person name="Leung T.F."/>
            <person name="Tungtrongchitr A."/>
            <person name="Tsui S.K.W."/>
        </authorList>
    </citation>
    <scope>NUCLEOTIDE SEQUENCE [LARGE SCALE GENOMIC DNA]</scope>
    <source>
        <strain evidence="1">PWHHKU_190912</strain>
    </source>
</reference>